<comment type="caution">
    <text evidence="1">The sequence shown here is derived from an EMBL/GenBank/DDBJ whole genome shotgun (WGS) entry which is preliminary data.</text>
</comment>
<name>A0A2C6KNB1_9APIC</name>
<organism evidence="1 2">
    <name type="scientific">Cystoisospora suis</name>
    <dbReference type="NCBI Taxonomy" id="483139"/>
    <lineage>
        <taxon>Eukaryota</taxon>
        <taxon>Sar</taxon>
        <taxon>Alveolata</taxon>
        <taxon>Apicomplexa</taxon>
        <taxon>Conoidasida</taxon>
        <taxon>Coccidia</taxon>
        <taxon>Eucoccidiorida</taxon>
        <taxon>Eimeriorina</taxon>
        <taxon>Sarcocystidae</taxon>
        <taxon>Cystoisospora</taxon>
    </lineage>
</organism>
<dbReference type="GeneID" id="94430506"/>
<evidence type="ECO:0000313" key="1">
    <source>
        <dbReference type="EMBL" id="PHJ19027.1"/>
    </source>
</evidence>
<proteinExistence type="predicted"/>
<reference evidence="1 2" key="1">
    <citation type="journal article" date="2017" name="Int. J. Parasitol.">
        <title>The genome of the protozoan parasite Cystoisospora suis and a reverse vaccinology approach to identify vaccine candidates.</title>
        <authorList>
            <person name="Palmieri N."/>
            <person name="Shrestha A."/>
            <person name="Ruttkowski B."/>
            <person name="Beck T."/>
            <person name="Vogl C."/>
            <person name="Tomley F."/>
            <person name="Blake D.P."/>
            <person name="Joachim A."/>
        </authorList>
    </citation>
    <scope>NUCLEOTIDE SEQUENCE [LARGE SCALE GENOMIC DNA]</scope>
    <source>
        <strain evidence="1 2">Wien I</strain>
    </source>
</reference>
<protein>
    <submittedName>
        <fullName evidence="1">Uncharacterized protein</fullName>
    </submittedName>
</protein>
<keyword evidence="2" id="KW-1185">Reference proteome</keyword>
<dbReference type="VEuPathDB" id="ToxoDB:CSUI_007145"/>
<sequence>MCVLCVFHGIDRILLSFEMVIFPFPLCFERHERCLIILRERRV</sequence>
<gene>
    <name evidence="1" type="ORF">CSUI_007145</name>
</gene>
<dbReference type="EMBL" id="MIGC01003707">
    <property type="protein sequence ID" value="PHJ19027.1"/>
    <property type="molecule type" value="Genomic_DNA"/>
</dbReference>
<dbReference type="AlphaFoldDB" id="A0A2C6KNB1"/>
<evidence type="ECO:0000313" key="2">
    <source>
        <dbReference type="Proteomes" id="UP000221165"/>
    </source>
</evidence>
<dbReference type="RefSeq" id="XP_067920729.1">
    <property type="nucleotide sequence ID" value="XM_068067295.1"/>
</dbReference>
<accession>A0A2C6KNB1</accession>
<dbReference type="Proteomes" id="UP000221165">
    <property type="component" value="Unassembled WGS sequence"/>
</dbReference>